<evidence type="ECO:0000256" key="1">
    <source>
        <dbReference type="SAM" id="Phobius"/>
    </source>
</evidence>
<feature type="transmembrane region" description="Helical" evidence="1">
    <location>
        <begin position="61"/>
        <end position="79"/>
    </location>
</feature>
<dbReference type="EMBL" id="JAATOP010000004">
    <property type="protein sequence ID" value="NIY72220.1"/>
    <property type="molecule type" value="Genomic_DNA"/>
</dbReference>
<keyword evidence="1" id="KW-0472">Membrane</keyword>
<evidence type="ECO:0000313" key="2">
    <source>
        <dbReference type="EMBL" id="NIY72220.1"/>
    </source>
</evidence>
<keyword evidence="3" id="KW-1185">Reference proteome</keyword>
<dbReference type="RefSeq" id="WP_167637608.1">
    <property type="nucleotide sequence ID" value="NZ_JAATOP010000004.1"/>
</dbReference>
<keyword evidence="1" id="KW-0812">Transmembrane</keyword>
<protein>
    <submittedName>
        <fullName evidence="2">Peptidase</fullName>
    </submittedName>
</protein>
<gene>
    <name evidence="2" type="ORF">HCZ30_07200</name>
</gene>
<accession>A0ABX0VXT2</accession>
<keyword evidence="1" id="KW-1133">Transmembrane helix</keyword>
<evidence type="ECO:0000313" key="3">
    <source>
        <dbReference type="Proteomes" id="UP000709466"/>
    </source>
</evidence>
<name>A0ABX0VXT2_9RHOB</name>
<reference evidence="2 3" key="1">
    <citation type="submission" date="2020-03" db="EMBL/GenBank/DDBJ databases">
        <title>Bacterial isolates of synthetic phycosphere.</title>
        <authorList>
            <person name="Fu H."/>
            <person name="Moran M.A."/>
        </authorList>
    </citation>
    <scope>NUCLEOTIDE SEQUENCE [LARGE SCALE GENOMIC DNA]</scope>
    <source>
        <strain evidence="2 3">HF1</strain>
    </source>
</reference>
<dbReference type="Proteomes" id="UP000709466">
    <property type="component" value="Unassembled WGS sequence"/>
</dbReference>
<proteinExistence type="predicted"/>
<feature type="transmembrane region" description="Helical" evidence="1">
    <location>
        <begin position="35"/>
        <end position="54"/>
    </location>
</feature>
<organism evidence="2 3">
    <name type="scientific">Marivivens donghaensis</name>
    <dbReference type="NCBI Taxonomy" id="1699413"/>
    <lineage>
        <taxon>Bacteria</taxon>
        <taxon>Pseudomonadati</taxon>
        <taxon>Pseudomonadota</taxon>
        <taxon>Alphaproteobacteria</taxon>
        <taxon>Rhodobacterales</taxon>
        <taxon>Paracoccaceae</taxon>
        <taxon>Marivivens group</taxon>
        <taxon>Marivivens</taxon>
    </lineage>
</organism>
<comment type="caution">
    <text evidence="2">The sequence shown here is derived from an EMBL/GenBank/DDBJ whole genome shotgun (WGS) entry which is preliminary data.</text>
</comment>
<sequence>MAVLRRNAFEETLKNLALGLGILSTVAIVQDWYPLNMFLSLPFCVIWWYLAWLRTEPQLKWVNILFTGFYLYGIGRYVVLGV</sequence>